<organism evidence="1 2">
    <name type="scientific">Orbilia ellipsospora</name>
    <dbReference type="NCBI Taxonomy" id="2528407"/>
    <lineage>
        <taxon>Eukaryota</taxon>
        <taxon>Fungi</taxon>
        <taxon>Dikarya</taxon>
        <taxon>Ascomycota</taxon>
        <taxon>Pezizomycotina</taxon>
        <taxon>Orbiliomycetes</taxon>
        <taxon>Orbiliales</taxon>
        <taxon>Orbiliaceae</taxon>
        <taxon>Orbilia</taxon>
    </lineage>
</organism>
<dbReference type="EMBL" id="JAVHJO010000012">
    <property type="protein sequence ID" value="KAK6532054.1"/>
    <property type="molecule type" value="Genomic_DNA"/>
</dbReference>
<proteinExistence type="predicted"/>
<comment type="caution">
    <text evidence="1">The sequence shown here is derived from an EMBL/GenBank/DDBJ whole genome shotgun (WGS) entry which is preliminary data.</text>
</comment>
<sequence>MVLNISLHGWPPSLEDSMPKREAPALANPSQPWRARSLAPLRQYSESPKIARSSRSIIILLRIPGLAWKCYMFLEPECTRIYVRQTRNHSSIPWNLVAFSPLLC</sequence>
<accession>A0AAV9X3C3</accession>
<dbReference type="Proteomes" id="UP001365542">
    <property type="component" value="Unassembled WGS sequence"/>
</dbReference>
<dbReference type="AlphaFoldDB" id="A0AAV9X3C3"/>
<keyword evidence="2" id="KW-1185">Reference proteome</keyword>
<reference evidence="1 2" key="1">
    <citation type="submission" date="2019-10" db="EMBL/GenBank/DDBJ databases">
        <authorList>
            <person name="Palmer J.M."/>
        </authorList>
    </citation>
    <scope>NUCLEOTIDE SEQUENCE [LARGE SCALE GENOMIC DNA]</scope>
    <source>
        <strain evidence="1 2">TWF694</strain>
    </source>
</reference>
<evidence type="ECO:0000313" key="1">
    <source>
        <dbReference type="EMBL" id="KAK6532054.1"/>
    </source>
</evidence>
<name>A0AAV9X3C3_9PEZI</name>
<gene>
    <name evidence="1" type="ORF">TWF694_003217</name>
</gene>
<evidence type="ECO:0000313" key="2">
    <source>
        <dbReference type="Proteomes" id="UP001365542"/>
    </source>
</evidence>
<protein>
    <submittedName>
        <fullName evidence="1">Uncharacterized protein</fullName>
    </submittedName>
</protein>